<organism evidence="1 2">
    <name type="scientific">Rhabditophanes sp. KR3021</name>
    <dbReference type="NCBI Taxonomy" id="114890"/>
    <lineage>
        <taxon>Eukaryota</taxon>
        <taxon>Metazoa</taxon>
        <taxon>Ecdysozoa</taxon>
        <taxon>Nematoda</taxon>
        <taxon>Chromadorea</taxon>
        <taxon>Rhabditida</taxon>
        <taxon>Tylenchina</taxon>
        <taxon>Panagrolaimomorpha</taxon>
        <taxon>Strongyloidoidea</taxon>
        <taxon>Alloionematidae</taxon>
        <taxon>Rhabditophanes</taxon>
    </lineage>
</organism>
<sequence>MGPESKNRTRNTEIVFSKLSTITETKEHVNIQIEPEHEKFPLLNVSDADVKDNISIQLPFPRLRLSFTPSVSFRLKKNAELTAFIFGNECNNIEEIFRVLKLCCNMEHDDRGRLHVCIDLHGSEDRKEKFYFAILTILQEILDDHQYFHTLDFTGYCSGYEEGKSRVGLTSYISPILSKLRSTNIVQIKSISMEDVFNFCIEYDGKHILQGMPNVKVFGLYIQLESQFIQVNHLASYRFTNILPNQEDSYYIFHMYDDKCSGRCYAHNVALLNHVFALFHELDTYEDGKKVLDTRKLNEEKRVEDVMKLENVHQVDGDSVNLFTDDDDVDSIFTDDIDYDFPNKIMCYGDNYWNDSDNSDDEFGFKKYIFTSIENLSIEKKNHILRERQKQRNQEMSKNSSTSDLNCLVKQKIGKSETDEFSIIKSEAETFPPLNLIEWAPKWNPKDQDIVRKVRSNYIIANDQLTFKIPSSNLLKDYPVGLFLNISDFDEKCDAFYDFFDSMTSNNFDHLVCLRLKLQLFYNIDEVSQMFVAIGKMWKLQQLHLDFNPRCEVSKRINEVQKMILSAHEGLRSLRITNCEVYDVNFGDELAKRYKNLEFICIYFKRNPYFILPTDYFEQFRVLKSVFTECNQDDANWKLPSTTTLLNIKCDKMHKQTKLQGTYKGCFCTTPIPKLPIQLDVTSSKLYFFRTFMAKTQDYIMYRALLSEYDYTYS</sequence>
<dbReference type="WBParaSite" id="RSKR_0000629000.1">
    <property type="protein sequence ID" value="RSKR_0000629000.1"/>
    <property type="gene ID" value="RSKR_0000629000"/>
</dbReference>
<dbReference type="Proteomes" id="UP000095286">
    <property type="component" value="Unplaced"/>
</dbReference>
<name>A0AC35U0K8_9BILA</name>
<evidence type="ECO:0000313" key="2">
    <source>
        <dbReference type="WBParaSite" id="RSKR_0000629000.1"/>
    </source>
</evidence>
<reference evidence="2" key="1">
    <citation type="submission" date="2016-11" db="UniProtKB">
        <authorList>
            <consortium name="WormBaseParasite"/>
        </authorList>
    </citation>
    <scope>IDENTIFICATION</scope>
    <source>
        <strain evidence="2">KR3021</strain>
    </source>
</reference>
<protein>
    <submittedName>
        <fullName evidence="2">Protein SZT2</fullName>
    </submittedName>
</protein>
<accession>A0AC35U0K8</accession>
<evidence type="ECO:0000313" key="1">
    <source>
        <dbReference type="Proteomes" id="UP000095286"/>
    </source>
</evidence>
<proteinExistence type="predicted"/>